<reference evidence="2" key="1">
    <citation type="submission" date="2018-06" db="EMBL/GenBank/DDBJ databases">
        <authorList>
            <person name="Zhirakovskaya E."/>
        </authorList>
    </citation>
    <scope>NUCLEOTIDE SEQUENCE</scope>
</reference>
<feature type="transmembrane region" description="Helical" evidence="1">
    <location>
        <begin position="47"/>
        <end position="66"/>
    </location>
</feature>
<keyword evidence="1" id="KW-0472">Membrane</keyword>
<keyword evidence="1" id="KW-1133">Transmembrane helix</keyword>
<proteinExistence type="predicted"/>
<sequence length="208" mass="24327">MPNFLNFIYTSMMQTSTLIVYLCIVVIFPVLLFLITPTWKRDVRETIEVTLALYFLAFYTGVFMYAGKYIDQLNGTWILARAAGVMAALWLGSRMFELLVLNDENRRTPSKKEAVLSSGETAKIVLKGKLLEIYNSNATELLFSLKAEEDGRFEFFAKHEQEGECPVLHRYYKKKDWHNRYYCKVDVSNQSMECFDKWKLPSKYTRTQ</sequence>
<dbReference type="AlphaFoldDB" id="A0A3B0XNP5"/>
<gene>
    <name evidence="2" type="ORF">MNBD_GAMMA10-267</name>
</gene>
<dbReference type="EMBL" id="UOFJ01000476">
    <property type="protein sequence ID" value="VAW69918.1"/>
    <property type="molecule type" value="Genomic_DNA"/>
</dbReference>
<name>A0A3B0XNP5_9ZZZZ</name>
<evidence type="ECO:0000313" key="2">
    <source>
        <dbReference type="EMBL" id="VAW69918.1"/>
    </source>
</evidence>
<evidence type="ECO:0000256" key="1">
    <source>
        <dbReference type="SAM" id="Phobius"/>
    </source>
</evidence>
<feature type="transmembrane region" description="Helical" evidence="1">
    <location>
        <begin position="12"/>
        <end position="35"/>
    </location>
</feature>
<protein>
    <submittedName>
        <fullName evidence="2">Uncharacterized protein</fullName>
    </submittedName>
</protein>
<accession>A0A3B0XNP5</accession>
<keyword evidence="1" id="KW-0812">Transmembrane</keyword>
<organism evidence="2">
    <name type="scientific">hydrothermal vent metagenome</name>
    <dbReference type="NCBI Taxonomy" id="652676"/>
    <lineage>
        <taxon>unclassified sequences</taxon>
        <taxon>metagenomes</taxon>
        <taxon>ecological metagenomes</taxon>
    </lineage>
</organism>
<feature type="transmembrane region" description="Helical" evidence="1">
    <location>
        <begin position="78"/>
        <end position="101"/>
    </location>
</feature>